<feature type="non-terminal residue" evidence="1">
    <location>
        <position position="1"/>
    </location>
</feature>
<organism evidence="1 2">
    <name type="scientific">Trifolium pratense</name>
    <name type="common">Red clover</name>
    <dbReference type="NCBI Taxonomy" id="57577"/>
    <lineage>
        <taxon>Eukaryota</taxon>
        <taxon>Viridiplantae</taxon>
        <taxon>Streptophyta</taxon>
        <taxon>Embryophyta</taxon>
        <taxon>Tracheophyta</taxon>
        <taxon>Spermatophyta</taxon>
        <taxon>Magnoliopsida</taxon>
        <taxon>eudicotyledons</taxon>
        <taxon>Gunneridae</taxon>
        <taxon>Pentapetalae</taxon>
        <taxon>rosids</taxon>
        <taxon>fabids</taxon>
        <taxon>Fabales</taxon>
        <taxon>Fabaceae</taxon>
        <taxon>Papilionoideae</taxon>
        <taxon>50 kb inversion clade</taxon>
        <taxon>NPAAA clade</taxon>
        <taxon>Hologalegina</taxon>
        <taxon>IRL clade</taxon>
        <taxon>Trifolieae</taxon>
        <taxon>Trifolium</taxon>
    </lineage>
</organism>
<dbReference type="AlphaFoldDB" id="A0A2K3MEF8"/>
<protein>
    <submittedName>
        <fullName evidence="1">Uncharacterized protein</fullName>
    </submittedName>
</protein>
<dbReference type="EMBL" id="ASHM01058887">
    <property type="protein sequence ID" value="PNX89167.1"/>
    <property type="molecule type" value="Genomic_DNA"/>
</dbReference>
<evidence type="ECO:0000313" key="2">
    <source>
        <dbReference type="Proteomes" id="UP000236291"/>
    </source>
</evidence>
<comment type="caution">
    <text evidence="1">The sequence shown here is derived from an EMBL/GenBank/DDBJ whole genome shotgun (WGS) entry which is preliminary data.</text>
</comment>
<gene>
    <name evidence="1" type="ORF">L195_g045284</name>
</gene>
<dbReference type="Proteomes" id="UP000236291">
    <property type="component" value="Unassembled WGS sequence"/>
</dbReference>
<name>A0A2K3MEF8_TRIPR</name>
<accession>A0A2K3MEF8</accession>
<sequence>SGSGGAIRAISAPPLILWGRFNPSLLVYLDLDSDGVTFGLSVLLVPPNRVYAP</sequence>
<reference evidence="1 2" key="1">
    <citation type="journal article" date="2014" name="Am. J. Bot.">
        <title>Genome assembly and annotation for red clover (Trifolium pratense; Fabaceae).</title>
        <authorList>
            <person name="Istvanek J."/>
            <person name="Jaros M."/>
            <person name="Krenek A."/>
            <person name="Repkova J."/>
        </authorList>
    </citation>
    <scope>NUCLEOTIDE SEQUENCE [LARGE SCALE GENOMIC DNA]</scope>
    <source>
        <strain evidence="2">cv. Tatra</strain>
        <tissue evidence="1">Young leaves</tissue>
    </source>
</reference>
<proteinExistence type="predicted"/>
<evidence type="ECO:0000313" key="1">
    <source>
        <dbReference type="EMBL" id="PNX89167.1"/>
    </source>
</evidence>
<reference evidence="1 2" key="2">
    <citation type="journal article" date="2017" name="Front. Plant Sci.">
        <title>Gene Classification and Mining of Molecular Markers Useful in Red Clover (Trifolium pratense) Breeding.</title>
        <authorList>
            <person name="Istvanek J."/>
            <person name="Dluhosova J."/>
            <person name="Dluhos P."/>
            <person name="Patkova L."/>
            <person name="Nedelnik J."/>
            <person name="Repkova J."/>
        </authorList>
    </citation>
    <scope>NUCLEOTIDE SEQUENCE [LARGE SCALE GENOMIC DNA]</scope>
    <source>
        <strain evidence="2">cv. Tatra</strain>
        <tissue evidence="1">Young leaves</tissue>
    </source>
</reference>